<dbReference type="AlphaFoldDB" id="A0A0H2MHK5"/>
<dbReference type="Gene3D" id="3.30.420.240">
    <property type="match status" value="1"/>
</dbReference>
<sequence>MTHGVDLDLAEDCAQFYADPLGFVLWAFDWGQGELVDFKGPRDWQLAYLEDLGVQIKERGFDGLHPVAPMDMATASGHGIGKSAMSAWLILFIMSTRPFAKGVVTSNTSDQLRTKTWAELGKWHKRCLTGHWFNYSASKGNMALVHKRHPESWRCDAQTCREENSESFAGLHAANSTPFYLFDEASAVPDKIWEVSDGGLTDGEPMRFVFGNPTRNSGRFFECFNRLRHRWKTRQIDSRTVTGTNQNLMQQWVEDYGEDSDFVRVRVRGVFPRAGSTQFISNLIVEEALNRQLSAQPQDAIVIGVDVARFGDDQSVILVRQGRKVLEIKKYRVDTMTLVGHVVEVIRQYRPDGVLVDGVGVGGGVVDRMKQLGHDCIDVNAGARAQDQKTYMNKRAEMWGEMRDWLKGGDIPTDDRELETDLTAIEYGFDAKNRLQLERKEDMKKRGLHSPDVADALALTFAEDIVKWSEDDYGDMEVAISDYEPGG</sequence>
<proteinExistence type="predicted"/>
<evidence type="ECO:0000313" key="2">
    <source>
        <dbReference type="Proteomes" id="UP000035444"/>
    </source>
</evidence>
<evidence type="ECO:0000313" key="1">
    <source>
        <dbReference type="EMBL" id="KLN61868.1"/>
    </source>
</evidence>
<protein>
    <submittedName>
        <fullName evidence="1">Terminase</fullName>
    </submittedName>
</protein>
<accession>A0A0H2MHK5</accession>
<dbReference type="Gene3D" id="3.40.50.300">
    <property type="entry name" value="P-loop containing nucleotide triphosphate hydrolases"/>
    <property type="match status" value="1"/>
</dbReference>
<organism evidence="1 2">
    <name type="scientific">Kiloniella spongiae</name>
    <dbReference type="NCBI Taxonomy" id="1489064"/>
    <lineage>
        <taxon>Bacteria</taxon>
        <taxon>Pseudomonadati</taxon>
        <taxon>Pseudomonadota</taxon>
        <taxon>Alphaproteobacteria</taxon>
        <taxon>Rhodospirillales</taxon>
        <taxon>Kiloniellaceae</taxon>
        <taxon>Kiloniella</taxon>
    </lineage>
</organism>
<dbReference type="EMBL" id="LAQL01000003">
    <property type="protein sequence ID" value="KLN61868.1"/>
    <property type="molecule type" value="Genomic_DNA"/>
</dbReference>
<dbReference type="STRING" id="1489064.WH96_06220"/>
<gene>
    <name evidence="1" type="ORF">WH96_06220</name>
</gene>
<dbReference type="InterPro" id="IPR027417">
    <property type="entry name" value="P-loop_NTPase"/>
</dbReference>
<dbReference type="PATRIC" id="fig|1489064.4.peg.2467"/>
<dbReference type="Proteomes" id="UP000035444">
    <property type="component" value="Unassembled WGS sequence"/>
</dbReference>
<dbReference type="RefSeq" id="WP_047763205.1">
    <property type="nucleotide sequence ID" value="NZ_LAQL01000003.1"/>
</dbReference>
<comment type="caution">
    <text evidence="1">The sequence shown here is derived from an EMBL/GenBank/DDBJ whole genome shotgun (WGS) entry which is preliminary data.</text>
</comment>
<keyword evidence="2" id="KW-1185">Reference proteome</keyword>
<name>A0A0H2MHK5_9PROT</name>
<dbReference type="OrthoDB" id="9775154at2"/>
<reference evidence="1 2" key="1">
    <citation type="submission" date="2015-03" db="EMBL/GenBank/DDBJ databases">
        <title>Genome Sequence of Kiloniella spongiae MEBiC09566, isolated from a marine sponge.</title>
        <authorList>
            <person name="Shao Z."/>
            <person name="Wang L."/>
            <person name="Li X."/>
        </authorList>
    </citation>
    <scope>NUCLEOTIDE SEQUENCE [LARGE SCALE GENOMIC DNA]</scope>
    <source>
        <strain evidence="1 2">MEBiC09566</strain>
    </source>
</reference>